<accession>A0A8J9XZG8</accession>
<keyword evidence="2" id="KW-1185">Reference proteome</keyword>
<feature type="non-terminal residue" evidence="1">
    <location>
        <position position="78"/>
    </location>
</feature>
<sequence length="78" mass="8555">MRLASTCGRAAGGHLLSIRGIQKFRTKCLSRKQFEDISVSYDRHTVVSSHRPSRRAPPPNVTQTMTSISAITNPSSTV</sequence>
<name>A0A8J9XZG8_9NEOP</name>
<evidence type="ECO:0000313" key="1">
    <source>
        <dbReference type="EMBL" id="CAH0713379.1"/>
    </source>
</evidence>
<reference evidence="1" key="1">
    <citation type="submission" date="2021-12" db="EMBL/GenBank/DDBJ databases">
        <authorList>
            <person name="Martin H S."/>
        </authorList>
    </citation>
    <scope>NUCLEOTIDE SEQUENCE</scope>
</reference>
<gene>
    <name evidence="1" type="ORF">BINO364_LOCUS544</name>
</gene>
<organism evidence="1 2">
    <name type="scientific">Brenthis ino</name>
    <name type="common">lesser marbled fritillary</name>
    <dbReference type="NCBI Taxonomy" id="405034"/>
    <lineage>
        <taxon>Eukaryota</taxon>
        <taxon>Metazoa</taxon>
        <taxon>Ecdysozoa</taxon>
        <taxon>Arthropoda</taxon>
        <taxon>Hexapoda</taxon>
        <taxon>Insecta</taxon>
        <taxon>Pterygota</taxon>
        <taxon>Neoptera</taxon>
        <taxon>Endopterygota</taxon>
        <taxon>Lepidoptera</taxon>
        <taxon>Glossata</taxon>
        <taxon>Ditrysia</taxon>
        <taxon>Papilionoidea</taxon>
        <taxon>Nymphalidae</taxon>
        <taxon>Heliconiinae</taxon>
        <taxon>Argynnini</taxon>
        <taxon>Brenthis</taxon>
    </lineage>
</organism>
<evidence type="ECO:0000313" key="2">
    <source>
        <dbReference type="Proteomes" id="UP000838878"/>
    </source>
</evidence>
<dbReference type="AlphaFoldDB" id="A0A8J9XZG8"/>
<dbReference type="EMBL" id="OV170221">
    <property type="protein sequence ID" value="CAH0713379.1"/>
    <property type="molecule type" value="Genomic_DNA"/>
</dbReference>
<dbReference type="Proteomes" id="UP000838878">
    <property type="component" value="Chromosome 1"/>
</dbReference>
<protein>
    <submittedName>
        <fullName evidence="1">Uncharacterized protein</fullName>
    </submittedName>
</protein>
<proteinExistence type="predicted"/>